<keyword evidence="4" id="KW-1185">Reference proteome</keyword>
<feature type="domain" description="Peptidase M14" evidence="2">
    <location>
        <begin position="61"/>
        <end position="184"/>
    </location>
</feature>
<feature type="chain" id="PRO_5045369734" evidence="1">
    <location>
        <begin position="24"/>
        <end position="381"/>
    </location>
</feature>
<evidence type="ECO:0000259" key="2">
    <source>
        <dbReference type="Pfam" id="PF00246"/>
    </source>
</evidence>
<evidence type="ECO:0000256" key="1">
    <source>
        <dbReference type="SAM" id="SignalP"/>
    </source>
</evidence>
<keyword evidence="3" id="KW-0378">Hydrolase</keyword>
<keyword evidence="3" id="KW-0121">Carboxypeptidase</keyword>
<dbReference type="GO" id="GO:0004180">
    <property type="term" value="F:carboxypeptidase activity"/>
    <property type="evidence" value="ECO:0007669"/>
    <property type="project" value="UniProtKB-KW"/>
</dbReference>
<evidence type="ECO:0000313" key="4">
    <source>
        <dbReference type="Proteomes" id="UP001236663"/>
    </source>
</evidence>
<dbReference type="Gene3D" id="3.40.630.10">
    <property type="entry name" value="Zn peptidases"/>
    <property type="match status" value="1"/>
</dbReference>
<dbReference type="RefSeq" id="WP_163383096.1">
    <property type="nucleotide sequence ID" value="NZ_JAUFQS010000047.1"/>
</dbReference>
<dbReference type="EMBL" id="JAUFQS010000047">
    <property type="protein sequence ID" value="MDN3690418.1"/>
    <property type="molecule type" value="Genomic_DNA"/>
</dbReference>
<organism evidence="3 4">
    <name type="scientific">Cyclobacterium jeungdonense</name>
    <dbReference type="NCBI Taxonomy" id="708087"/>
    <lineage>
        <taxon>Bacteria</taxon>
        <taxon>Pseudomonadati</taxon>
        <taxon>Bacteroidota</taxon>
        <taxon>Cytophagia</taxon>
        <taxon>Cytophagales</taxon>
        <taxon>Cyclobacteriaceae</taxon>
        <taxon>Cyclobacterium</taxon>
    </lineage>
</organism>
<keyword evidence="1" id="KW-0732">Signal</keyword>
<evidence type="ECO:0000313" key="3">
    <source>
        <dbReference type="EMBL" id="MDN3690418.1"/>
    </source>
</evidence>
<dbReference type="Pfam" id="PF00246">
    <property type="entry name" value="Peptidase_M14"/>
    <property type="match status" value="1"/>
</dbReference>
<keyword evidence="3" id="KW-0645">Protease</keyword>
<dbReference type="SUPFAM" id="SSF53187">
    <property type="entry name" value="Zn-dependent exopeptidases"/>
    <property type="match status" value="1"/>
</dbReference>
<feature type="signal peptide" evidence="1">
    <location>
        <begin position="1"/>
        <end position="23"/>
    </location>
</feature>
<protein>
    <submittedName>
        <fullName evidence="3">M14 family zinc carboxypeptidase</fullName>
    </submittedName>
</protein>
<comment type="caution">
    <text evidence="3">The sequence shown here is derived from an EMBL/GenBank/DDBJ whole genome shotgun (WGS) entry which is preliminary data.</text>
</comment>
<accession>A0ABT8CFT9</accession>
<dbReference type="InterPro" id="IPR000834">
    <property type="entry name" value="Peptidase_M14"/>
</dbReference>
<reference evidence="4" key="1">
    <citation type="journal article" date="2019" name="Int. J. Syst. Evol. Microbiol.">
        <title>The Global Catalogue of Microorganisms (GCM) 10K type strain sequencing project: providing services to taxonomists for standard genome sequencing and annotation.</title>
        <authorList>
            <consortium name="The Broad Institute Genomics Platform"/>
            <consortium name="The Broad Institute Genome Sequencing Center for Infectious Disease"/>
            <person name="Wu L."/>
            <person name="Ma J."/>
        </authorList>
    </citation>
    <scope>NUCLEOTIDE SEQUENCE [LARGE SCALE GENOMIC DNA]</scope>
    <source>
        <strain evidence="4">CECT 7706</strain>
    </source>
</reference>
<name>A0ABT8CFT9_9BACT</name>
<sequence>MNKAFSLSALLLTFCILAGSTFSQPLPEPGDPENPSDIPEFYKSRLSDIEAELELLQKGKVERIAYSAGGLPLYAIFYGEKEDLNSQANYNSAVAARNPAFFAEKTSDTKPVVYFIGPVHGQEGEGISGLVNLLHIAETGSDYRGREWPELQAFFAEFRVIIVPSGNPDGRRRNPYDTFKGLPEEIMTKYGQGTQQDGTLWRWPGAKSLHPMKGDVGILGAYFNDNGINIMHDDFFDPMAAETKAIMQLAKEEAPDLSVSLHSCSCTPFVIQNSHAPLFMKKRIADFAQQLNQAFIAGDLPHRPENWGLSLEDDDPEFPPRASFNLVSALHHASGTMSFTFESPHGTLEDGTSYEELLDIQLVLYREIFSYIRDNRLIWEK</sequence>
<proteinExistence type="predicted"/>
<gene>
    <name evidence="3" type="ORF">QWZ15_21540</name>
</gene>
<dbReference type="Proteomes" id="UP001236663">
    <property type="component" value="Unassembled WGS sequence"/>
</dbReference>